<evidence type="ECO:0000313" key="1">
    <source>
        <dbReference type="EMBL" id="NGN68614.1"/>
    </source>
</evidence>
<proteinExistence type="predicted"/>
<accession>A0A6G4U8V2</accession>
<dbReference type="Gene3D" id="3.40.47.10">
    <property type="match status" value="1"/>
</dbReference>
<keyword evidence="2" id="KW-1185">Reference proteome</keyword>
<gene>
    <name evidence="1" type="ORF">G5C51_32570</name>
</gene>
<dbReference type="Proteomes" id="UP000481583">
    <property type="component" value="Unassembled WGS sequence"/>
</dbReference>
<sequence>MPVKLERLTALGAPAPGVGGTTFADLQEYAHDLEKLYGPHPSDDWLVHGEQVSYADLAQAAAEELADAGAVDMVVIATPMPDSQARLLPGPLLADRLGGRPLVLGVSDQGAASPFTALRSAAGRIAVGEVRRAAVVLMEQSTLPPEPYPLPPRAGAVVLVLAGADSGDTGLRLTGLEVRRLPPAQRRPATRAGHLRPWYEFAARHAGGPGAELALADRDDELGYECRIRFAAPGPVARVSTPLPAMEARR</sequence>
<dbReference type="RefSeq" id="WP_165242722.1">
    <property type="nucleotide sequence ID" value="NZ_JAAKZV010000217.1"/>
</dbReference>
<organism evidence="1 2">
    <name type="scientific">Streptomyces coryli</name>
    <dbReference type="NCBI Taxonomy" id="1128680"/>
    <lineage>
        <taxon>Bacteria</taxon>
        <taxon>Bacillati</taxon>
        <taxon>Actinomycetota</taxon>
        <taxon>Actinomycetes</taxon>
        <taxon>Kitasatosporales</taxon>
        <taxon>Streptomycetaceae</taxon>
        <taxon>Streptomyces</taxon>
    </lineage>
</organism>
<protein>
    <submittedName>
        <fullName evidence="1">Uncharacterized protein</fullName>
    </submittedName>
</protein>
<dbReference type="GO" id="GO:0016747">
    <property type="term" value="F:acyltransferase activity, transferring groups other than amino-acyl groups"/>
    <property type="evidence" value="ECO:0007669"/>
    <property type="project" value="UniProtKB-ARBA"/>
</dbReference>
<dbReference type="AlphaFoldDB" id="A0A6G4U8V2"/>
<dbReference type="SUPFAM" id="SSF53901">
    <property type="entry name" value="Thiolase-like"/>
    <property type="match status" value="1"/>
</dbReference>
<dbReference type="EMBL" id="JAAKZV010000217">
    <property type="protein sequence ID" value="NGN68614.1"/>
    <property type="molecule type" value="Genomic_DNA"/>
</dbReference>
<dbReference type="InterPro" id="IPR016039">
    <property type="entry name" value="Thiolase-like"/>
</dbReference>
<reference evidence="1 2" key="1">
    <citation type="submission" date="2020-02" db="EMBL/GenBank/DDBJ databases">
        <title>Whole-genome analyses of novel actinobacteria.</title>
        <authorList>
            <person name="Sahin N."/>
        </authorList>
    </citation>
    <scope>NUCLEOTIDE SEQUENCE [LARGE SCALE GENOMIC DNA]</scope>
    <source>
        <strain evidence="1 2">A7024</strain>
    </source>
</reference>
<evidence type="ECO:0000313" key="2">
    <source>
        <dbReference type="Proteomes" id="UP000481583"/>
    </source>
</evidence>
<name>A0A6G4U8V2_9ACTN</name>
<comment type="caution">
    <text evidence="1">The sequence shown here is derived from an EMBL/GenBank/DDBJ whole genome shotgun (WGS) entry which is preliminary data.</text>
</comment>